<dbReference type="PANTHER" id="PTHR24320">
    <property type="entry name" value="RETINOL DEHYDROGENASE"/>
    <property type="match status" value="1"/>
</dbReference>
<comment type="similarity">
    <text evidence="1">Belongs to the short-chain dehydrogenases/reductases (SDR) family.</text>
</comment>
<accession>A0AAD6U484</accession>
<dbReference type="EMBL" id="JARJCN010000035">
    <property type="protein sequence ID" value="KAJ7085216.1"/>
    <property type="molecule type" value="Genomic_DNA"/>
</dbReference>
<proteinExistence type="inferred from homology"/>
<keyword evidence="2" id="KW-0560">Oxidoreductase</keyword>
<name>A0AAD6U484_9AGAR</name>
<feature type="region of interest" description="Disordered" evidence="3">
    <location>
        <begin position="97"/>
        <end position="141"/>
    </location>
</feature>
<evidence type="ECO:0000256" key="3">
    <source>
        <dbReference type="SAM" id="MobiDB-lite"/>
    </source>
</evidence>
<protein>
    <submittedName>
        <fullName evidence="4">NAD-P-binding protein</fullName>
    </submittedName>
</protein>
<gene>
    <name evidence="4" type="ORF">B0H15DRAFT_951229</name>
</gene>
<dbReference type="Gene3D" id="3.40.50.720">
    <property type="entry name" value="NAD(P)-binding Rossmann-like Domain"/>
    <property type="match status" value="2"/>
</dbReference>
<dbReference type="AlphaFoldDB" id="A0AAD6U484"/>
<evidence type="ECO:0000256" key="1">
    <source>
        <dbReference type="ARBA" id="ARBA00006484"/>
    </source>
</evidence>
<dbReference type="Proteomes" id="UP001222325">
    <property type="component" value="Unassembled WGS sequence"/>
</dbReference>
<dbReference type="PANTHER" id="PTHR24320:SF148">
    <property type="entry name" value="NAD(P)-BINDING ROSSMANN-FOLD SUPERFAMILY PROTEIN"/>
    <property type="match status" value="1"/>
</dbReference>
<organism evidence="4 5">
    <name type="scientific">Mycena belliarum</name>
    <dbReference type="NCBI Taxonomy" id="1033014"/>
    <lineage>
        <taxon>Eukaryota</taxon>
        <taxon>Fungi</taxon>
        <taxon>Dikarya</taxon>
        <taxon>Basidiomycota</taxon>
        <taxon>Agaricomycotina</taxon>
        <taxon>Agaricomycetes</taxon>
        <taxon>Agaricomycetidae</taxon>
        <taxon>Agaricales</taxon>
        <taxon>Marasmiineae</taxon>
        <taxon>Mycenaceae</taxon>
        <taxon>Mycena</taxon>
    </lineage>
</organism>
<comment type="caution">
    <text evidence="4">The sequence shown here is derived from an EMBL/GenBank/DDBJ whole genome shotgun (WGS) entry which is preliminary data.</text>
</comment>
<reference evidence="4" key="1">
    <citation type="submission" date="2023-03" db="EMBL/GenBank/DDBJ databases">
        <title>Massive genome expansion in bonnet fungi (Mycena s.s.) driven by repeated elements and novel gene families across ecological guilds.</title>
        <authorList>
            <consortium name="Lawrence Berkeley National Laboratory"/>
            <person name="Harder C.B."/>
            <person name="Miyauchi S."/>
            <person name="Viragh M."/>
            <person name="Kuo A."/>
            <person name="Thoen E."/>
            <person name="Andreopoulos B."/>
            <person name="Lu D."/>
            <person name="Skrede I."/>
            <person name="Drula E."/>
            <person name="Henrissat B."/>
            <person name="Morin E."/>
            <person name="Kohler A."/>
            <person name="Barry K."/>
            <person name="LaButti K."/>
            <person name="Morin E."/>
            <person name="Salamov A."/>
            <person name="Lipzen A."/>
            <person name="Mereny Z."/>
            <person name="Hegedus B."/>
            <person name="Baldrian P."/>
            <person name="Stursova M."/>
            <person name="Weitz H."/>
            <person name="Taylor A."/>
            <person name="Grigoriev I.V."/>
            <person name="Nagy L.G."/>
            <person name="Martin F."/>
            <person name="Kauserud H."/>
        </authorList>
    </citation>
    <scope>NUCLEOTIDE SEQUENCE</scope>
    <source>
        <strain evidence="4">CBHHK173m</strain>
    </source>
</reference>
<keyword evidence="5" id="KW-1185">Reference proteome</keyword>
<evidence type="ECO:0000313" key="4">
    <source>
        <dbReference type="EMBL" id="KAJ7085216.1"/>
    </source>
</evidence>
<evidence type="ECO:0000313" key="5">
    <source>
        <dbReference type="Proteomes" id="UP001222325"/>
    </source>
</evidence>
<evidence type="ECO:0000256" key="2">
    <source>
        <dbReference type="ARBA" id="ARBA00023002"/>
    </source>
</evidence>
<sequence length="250" mass="26985">MASIFGLHTTAEEVANALAREIEGKNILITGTSIYRIVFEAARVLARYASHVVITGYNAKRLQLSEDAIKKEIPSANIRKLTLDLSPLAAVRAAAEEVNAYSEPPHPPPSARSKRPSTTSSSRSDGDEPHRTVPLHEPARPATPAYTSRVIFVASMAHNFCDDSKSANVMTAVELSRRSHGKIKAYSLHPGLIFTNINREEDTLDAFAEYGILAADGGPNLANEWKTIPEGSATTVVAAFDPSLATRLIP</sequence>
<dbReference type="GO" id="GO:0016491">
    <property type="term" value="F:oxidoreductase activity"/>
    <property type="evidence" value="ECO:0007669"/>
    <property type="project" value="UniProtKB-KW"/>
</dbReference>
<dbReference type="SUPFAM" id="SSF51735">
    <property type="entry name" value="NAD(P)-binding Rossmann-fold domains"/>
    <property type="match status" value="1"/>
</dbReference>
<dbReference type="InterPro" id="IPR036291">
    <property type="entry name" value="NAD(P)-bd_dom_sf"/>
</dbReference>